<proteinExistence type="predicted"/>
<sequence length="466" mass="51857">MVKTKKTSKRGGKNRHGGIVFIKHLPKGFDEDALSQFFSQFGEVSKVCVARSKATHQVQGYGYVQFKFYEVAEIAASAVNNYMLFGRVLKTSVLPREMRQVPRNFGRVFKSEAGCVAFHQQRLERRVTNINKPLGHQNARERCLKQLGRMKRAEQVLRDAGLEVPEMQNCLSKLKEQVGLLKGAVREDLEKRATAVADAAAAKVAAANTATTTDKAAKTEVAAAVGASEAANKKAETTDEQGKDNDNDDDDDGDDEELQQMSCDWKTVGKTKTTNEKEDEAIQKEKAIKQAQATVKKLAEGTIKTPELNTSKQQKQKQGGNQQKQKQGGKQQKQKQGGKQQVPSTENAEQKKKQTTNKLANQQQKQTKQTKQSLLEKKQQSKEKKKVVQEKTQPQKEKPSLAGKKQSEKKLPVASVEKKQAKKEKQSTFAKKQTVESPVATTSPKVKRKLSMKDAPKPAKMVRKVK</sequence>
<dbReference type="AlphaFoldDB" id="A0A182Y358"/>
<dbReference type="OMA" id="YLAHIPH"/>
<dbReference type="Pfam" id="PF00076">
    <property type="entry name" value="RRM_1"/>
    <property type="match status" value="1"/>
</dbReference>
<dbReference type="STRING" id="30069.A0A182Y358"/>
<dbReference type="Proteomes" id="UP000076408">
    <property type="component" value="Unassembled WGS sequence"/>
</dbReference>
<dbReference type="EnsemblMetazoa" id="ASTEI02894-RA">
    <property type="protein sequence ID" value="ASTEI02894-PA"/>
    <property type="gene ID" value="ASTEI02894"/>
</dbReference>
<reference evidence="5" key="2">
    <citation type="submission" date="2020-05" db="UniProtKB">
        <authorList>
            <consortium name="EnsemblMetazoa"/>
        </authorList>
    </citation>
    <scope>IDENTIFICATION</scope>
    <source>
        <strain evidence="5">Indian</strain>
    </source>
</reference>
<feature type="region of interest" description="Disordered" evidence="4">
    <location>
        <begin position="224"/>
        <end position="466"/>
    </location>
</feature>
<evidence type="ECO:0000313" key="6">
    <source>
        <dbReference type="Proteomes" id="UP000076408"/>
    </source>
</evidence>
<keyword evidence="6" id="KW-1185">Reference proteome</keyword>
<dbReference type="GO" id="GO:0005730">
    <property type="term" value="C:nucleolus"/>
    <property type="evidence" value="ECO:0007669"/>
    <property type="project" value="UniProtKB-SubCell"/>
</dbReference>
<feature type="compositionally biased region" description="Polar residues" evidence="4">
    <location>
        <begin position="427"/>
        <end position="444"/>
    </location>
</feature>
<feature type="compositionally biased region" description="Low complexity" evidence="4">
    <location>
        <begin position="312"/>
        <end position="341"/>
    </location>
</feature>
<dbReference type="VEuPathDB" id="VectorBase:ASTEI20_031107"/>
<dbReference type="VEuPathDB" id="VectorBase:ASTE010501"/>
<keyword evidence="2" id="KW-0694">RNA-binding</keyword>
<evidence type="ECO:0000313" key="5">
    <source>
        <dbReference type="EnsemblMetazoa" id="ASTEI02894-PA"/>
    </source>
</evidence>
<dbReference type="InterPro" id="IPR012677">
    <property type="entry name" value="Nucleotide-bd_a/b_plait_sf"/>
</dbReference>
<feature type="compositionally biased region" description="Basic and acidic residues" evidence="4">
    <location>
        <begin position="231"/>
        <end position="245"/>
    </location>
</feature>
<dbReference type="InterPro" id="IPR035979">
    <property type="entry name" value="RBD_domain_sf"/>
</dbReference>
<dbReference type="SUPFAM" id="SSF54928">
    <property type="entry name" value="RNA-binding domain, RBD"/>
    <property type="match status" value="1"/>
</dbReference>
<dbReference type="InterPro" id="IPR000504">
    <property type="entry name" value="RRM_dom"/>
</dbReference>
<dbReference type="PROSITE" id="PS50102">
    <property type="entry name" value="RRM"/>
    <property type="match status" value="1"/>
</dbReference>
<dbReference type="VEuPathDB" id="VectorBase:ASTEI02894"/>
<evidence type="ECO:0000256" key="3">
    <source>
        <dbReference type="ARBA" id="ARBA00023242"/>
    </source>
</evidence>
<keyword evidence="3" id="KW-0539">Nucleus</keyword>
<feature type="compositionally biased region" description="Basic and acidic residues" evidence="4">
    <location>
        <begin position="273"/>
        <end position="288"/>
    </location>
</feature>
<comment type="subcellular location">
    <subcellularLocation>
        <location evidence="1">Nucleus</location>
        <location evidence="1">Nucleolus</location>
    </subcellularLocation>
</comment>
<feature type="compositionally biased region" description="Low complexity" evidence="4">
    <location>
        <begin position="356"/>
        <end position="373"/>
    </location>
</feature>
<dbReference type="Gene3D" id="3.30.70.330">
    <property type="match status" value="1"/>
</dbReference>
<dbReference type="CDD" id="cd12307">
    <property type="entry name" value="RRM_NIFK_like"/>
    <property type="match status" value="1"/>
</dbReference>
<evidence type="ECO:0000256" key="4">
    <source>
        <dbReference type="SAM" id="MobiDB-lite"/>
    </source>
</evidence>
<dbReference type="GO" id="GO:0003723">
    <property type="term" value="F:RNA binding"/>
    <property type="evidence" value="ECO:0007669"/>
    <property type="project" value="UniProtKB-UniRule"/>
</dbReference>
<evidence type="ECO:0000256" key="1">
    <source>
        <dbReference type="ARBA" id="ARBA00004604"/>
    </source>
</evidence>
<accession>A0A182Y358</accession>
<feature type="compositionally biased region" description="Basic and acidic residues" evidence="4">
    <location>
        <begin position="374"/>
        <end position="426"/>
    </location>
</feature>
<evidence type="ECO:0000256" key="2">
    <source>
        <dbReference type="ARBA" id="ARBA00022884"/>
    </source>
</evidence>
<protein>
    <submittedName>
        <fullName evidence="5">Uncharacterized protein</fullName>
    </submittedName>
</protein>
<name>A0A182Y358_ANOST</name>
<reference evidence="6" key="1">
    <citation type="journal article" date="2014" name="Genome Biol.">
        <title>Genome analysis of a major urban malaria vector mosquito, Anopheles stephensi.</title>
        <authorList>
            <person name="Jiang X."/>
            <person name="Peery A."/>
            <person name="Hall A.B."/>
            <person name="Sharma A."/>
            <person name="Chen X.G."/>
            <person name="Waterhouse R.M."/>
            <person name="Komissarov A."/>
            <person name="Riehle M.M."/>
            <person name="Shouche Y."/>
            <person name="Sharakhova M.V."/>
            <person name="Lawson D."/>
            <person name="Pakpour N."/>
            <person name="Arensburger P."/>
            <person name="Davidson V.L."/>
            <person name="Eiglmeier K."/>
            <person name="Emrich S."/>
            <person name="George P."/>
            <person name="Kennedy R.C."/>
            <person name="Mane S.P."/>
            <person name="Maslen G."/>
            <person name="Oringanje C."/>
            <person name="Qi Y."/>
            <person name="Settlage R."/>
            <person name="Tojo M."/>
            <person name="Tubio J.M."/>
            <person name="Unger M.F."/>
            <person name="Wang B."/>
            <person name="Vernick K.D."/>
            <person name="Ribeiro J.M."/>
            <person name="James A.A."/>
            <person name="Michel K."/>
            <person name="Riehle M.A."/>
            <person name="Luckhart S."/>
            <person name="Sharakhov I.V."/>
            <person name="Tu Z."/>
        </authorList>
    </citation>
    <scope>NUCLEOTIDE SEQUENCE [LARGE SCALE GENOMIC DNA]</scope>
    <source>
        <strain evidence="6">Indian</strain>
    </source>
</reference>
<feature type="compositionally biased region" description="Acidic residues" evidence="4">
    <location>
        <begin position="246"/>
        <end position="258"/>
    </location>
</feature>
<organism evidence="5 6">
    <name type="scientific">Anopheles stephensi</name>
    <name type="common">Indo-Pakistan malaria mosquito</name>
    <dbReference type="NCBI Taxonomy" id="30069"/>
    <lineage>
        <taxon>Eukaryota</taxon>
        <taxon>Metazoa</taxon>
        <taxon>Ecdysozoa</taxon>
        <taxon>Arthropoda</taxon>
        <taxon>Hexapoda</taxon>
        <taxon>Insecta</taxon>
        <taxon>Pterygota</taxon>
        <taxon>Neoptera</taxon>
        <taxon>Endopterygota</taxon>
        <taxon>Diptera</taxon>
        <taxon>Nematocera</taxon>
        <taxon>Culicoidea</taxon>
        <taxon>Culicidae</taxon>
        <taxon>Anophelinae</taxon>
        <taxon>Anopheles</taxon>
    </lineage>
</organism>
<dbReference type="SMART" id="SM00360">
    <property type="entry name" value="RRM"/>
    <property type="match status" value="1"/>
</dbReference>
<dbReference type="PANTHER" id="PTHR46754">
    <property type="entry name" value="MKI67 FHA DOMAIN-INTERACTING NUCLEOLAR PHOSPHOPROTEIN"/>
    <property type="match status" value="1"/>
</dbReference>